<dbReference type="InterPro" id="IPR013783">
    <property type="entry name" value="Ig-like_fold"/>
</dbReference>
<reference evidence="9 10" key="1">
    <citation type="submission" date="2019-06" db="EMBL/GenBank/DDBJ databases">
        <title>Sequencing the genomes of 1000 actinobacteria strains.</title>
        <authorList>
            <person name="Klenk H.-P."/>
        </authorList>
    </citation>
    <scope>NUCLEOTIDE SEQUENCE [LARGE SCALE GENOMIC DNA]</scope>
    <source>
        <strain evidence="9 10">DSM 20169</strain>
    </source>
</reference>
<keyword evidence="10" id="KW-1185">Reference proteome</keyword>
<dbReference type="NCBIfam" id="NF033902">
    <property type="entry name" value="iso_D2_wall_anc"/>
    <property type="match status" value="1"/>
</dbReference>
<evidence type="ECO:0000256" key="6">
    <source>
        <dbReference type="SAM" id="SignalP"/>
    </source>
</evidence>
<dbReference type="Pfam" id="PF16555">
    <property type="entry name" value="GramPos_pilinD1"/>
    <property type="match status" value="1"/>
</dbReference>
<gene>
    <name evidence="9" type="ORF">FB560_3024</name>
</gene>
<dbReference type="RefSeq" id="WP_170198171.1">
    <property type="nucleotide sequence ID" value="NZ_VFOX01000002.1"/>
</dbReference>
<dbReference type="EMBL" id="VFOX01000002">
    <property type="protein sequence ID" value="TQL81552.1"/>
    <property type="molecule type" value="Genomic_DNA"/>
</dbReference>
<evidence type="ECO:0000259" key="8">
    <source>
        <dbReference type="Pfam" id="PF16555"/>
    </source>
</evidence>
<dbReference type="Pfam" id="PF00746">
    <property type="entry name" value="Gram_pos_anchor"/>
    <property type="match status" value="1"/>
</dbReference>
<dbReference type="NCBIfam" id="TIGR04226">
    <property type="entry name" value="RrgB_K2N_iso_D2"/>
    <property type="match status" value="1"/>
</dbReference>
<evidence type="ECO:0000256" key="1">
    <source>
        <dbReference type="ARBA" id="ARBA00022512"/>
    </source>
</evidence>
<keyword evidence="5" id="KW-1133">Transmembrane helix</keyword>
<dbReference type="GO" id="GO:0005975">
    <property type="term" value="P:carbohydrate metabolic process"/>
    <property type="evidence" value="ECO:0007669"/>
    <property type="project" value="UniProtKB-ARBA"/>
</dbReference>
<protein>
    <submittedName>
        <fullName evidence="9">LPXTG-motif cell wall-anchored protein/fimbrial isopeptide formation D2 family protein</fullName>
    </submittedName>
</protein>
<feature type="chain" id="PRO_5039577623" evidence="6">
    <location>
        <begin position="32"/>
        <end position="504"/>
    </location>
</feature>
<dbReference type="Proteomes" id="UP000317209">
    <property type="component" value="Unassembled WGS sequence"/>
</dbReference>
<dbReference type="Gene3D" id="2.60.40.10">
    <property type="entry name" value="Immunoglobulins"/>
    <property type="match status" value="2"/>
</dbReference>
<feature type="signal peptide" evidence="6">
    <location>
        <begin position="1"/>
        <end position="31"/>
    </location>
</feature>
<name>A0A543B9T1_9MICO</name>
<dbReference type="AlphaFoldDB" id="A0A543B9T1"/>
<feature type="domain" description="Gram-positive pilin subunit D1 N-terminal" evidence="8">
    <location>
        <begin position="44"/>
        <end position="185"/>
    </location>
</feature>
<accession>A0A543B9T1</accession>
<comment type="caution">
    <text evidence="9">The sequence shown here is derived from an EMBL/GenBank/DDBJ whole genome shotgun (WGS) entry which is preliminary data.</text>
</comment>
<dbReference type="InterPro" id="IPR032364">
    <property type="entry name" value="GramPos_pilinD1_N"/>
</dbReference>
<keyword evidence="2" id="KW-0964">Secreted</keyword>
<dbReference type="NCBIfam" id="TIGR01167">
    <property type="entry name" value="LPXTG_anchor"/>
    <property type="match status" value="1"/>
</dbReference>
<keyword evidence="4" id="KW-0572">Peptidoglycan-anchor</keyword>
<keyword evidence="1" id="KW-0134">Cell wall</keyword>
<dbReference type="InterPro" id="IPR019931">
    <property type="entry name" value="LPXTG_anchor"/>
</dbReference>
<feature type="transmembrane region" description="Helical" evidence="5">
    <location>
        <begin position="475"/>
        <end position="494"/>
    </location>
</feature>
<dbReference type="Gene3D" id="2.60.40.740">
    <property type="match status" value="1"/>
</dbReference>
<evidence type="ECO:0000256" key="3">
    <source>
        <dbReference type="ARBA" id="ARBA00022729"/>
    </source>
</evidence>
<evidence type="ECO:0000259" key="7">
    <source>
        <dbReference type="Pfam" id="PF00746"/>
    </source>
</evidence>
<organism evidence="9 10">
    <name type="scientific">Microbacterium saperdae</name>
    <dbReference type="NCBI Taxonomy" id="69368"/>
    <lineage>
        <taxon>Bacteria</taxon>
        <taxon>Bacillati</taxon>
        <taxon>Actinomycetota</taxon>
        <taxon>Actinomycetes</taxon>
        <taxon>Micrococcales</taxon>
        <taxon>Microbacteriaceae</taxon>
        <taxon>Microbacterium</taxon>
    </lineage>
</organism>
<keyword evidence="5" id="KW-0812">Transmembrane</keyword>
<keyword evidence="5" id="KW-0472">Membrane</keyword>
<dbReference type="InterPro" id="IPR026466">
    <property type="entry name" value="Fim_isopep_form_D2_dom"/>
</dbReference>
<feature type="domain" description="Gram-positive cocci surface proteins LPxTG" evidence="7">
    <location>
        <begin position="460"/>
        <end position="499"/>
    </location>
</feature>
<evidence type="ECO:0000256" key="4">
    <source>
        <dbReference type="ARBA" id="ARBA00023088"/>
    </source>
</evidence>
<evidence type="ECO:0000313" key="9">
    <source>
        <dbReference type="EMBL" id="TQL81552.1"/>
    </source>
</evidence>
<evidence type="ECO:0000256" key="2">
    <source>
        <dbReference type="ARBA" id="ARBA00022525"/>
    </source>
</evidence>
<dbReference type="InterPro" id="IPR048052">
    <property type="entry name" value="FM1-like"/>
</dbReference>
<evidence type="ECO:0000256" key="5">
    <source>
        <dbReference type="SAM" id="Phobius"/>
    </source>
</evidence>
<evidence type="ECO:0000313" key="10">
    <source>
        <dbReference type="Proteomes" id="UP000317209"/>
    </source>
</evidence>
<keyword evidence="3 6" id="KW-0732">Signal</keyword>
<proteinExistence type="predicted"/>
<sequence length="504" mass="51659">MRGTRVHRVGAVLGVAAVGLASMVAASAAHADAQDFGNIDADRTGSLTVHKYLHQTGDVEGDISAPPAAGDFTDPVADVVFTAYPLLQGGVPLDLSIAESWDGLEDVQAGAACTAPTGFTLGTGVAFDPTDAQGAATLALTVGAYQVCETEAPAQIIDRSAPFIVTIPMPFENGWVYDVHAYPKNGAGEVVKTIQEQQDTGLGSVVRFPVTVPVPVSNDTWTGFAIRDALDARLVPVASADVAVTADGAALDASYYTVDVAGQQVTVNFTAAGLAWLNQGPNAQAGSEITVVFAGTVVEVGDGSITNQAELWTNNPGFDPAVRPPLPSNEVETHWGSLEIIKRASNTSGSQGLLAGATFEVYNAVAPYGADCTAAVADGDPIAVDGETTFTSVAGGVISIAGLFVSDSENPAVDALQRCYVLKETAAPAGYVLPADPFTGVAVRIGETTTADNADIVNTQQGVPGLPLTGANGQIILITAGVGIAIVAIGLVLMKRRRERTLTE</sequence>